<proteinExistence type="predicted"/>
<name>A0A915KS10_ROMCU</name>
<accession>A0A915KS10</accession>
<dbReference type="Proteomes" id="UP000887565">
    <property type="component" value="Unplaced"/>
</dbReference>
<evidence type="ECO:0000313" key="2">
    <source>
        <dbReference type="Proteomes" id="UP000887565"/>
    </source>
</evidence>
<organism evidence="2 3">
    <name type="scientific">Romanomermis culicivorax</name>
    <name type="common">Nematode worm</name>
    <dbReference type="NCBI Taxonomy" id="13658"/>
    <lineage>
        <taxon>Eukaryota</taxon>
        <taxon>Metazoa</taxon>
        <taxon>Ecdysozoa</taxon>
        <taxon>Nematoda</taxon>
        <taxon>Enoplea</taxon>
        <taxon>Dorylaimia</taxon>
        <taxon>Mermithida</taxon>
        <taxon>Mermithoidea</taxon>
        <taxon>Mermithidae</taxon>
        <taxon>Romanomermis</taxon>
    </lineage>
</organism>
<reference evidence="3" key="1">
    <citation type="submission" date="2022-11" db="UniProtKB">
        <authorList>
            <consortium name="WormBaseParasite"/>
        </authorList>
    </citation>
    <scope>IDENTIFICATION</scope>
</reference>
<dbReference type="WBParaSite" id="nRc.2.0.1.t41553-RA">
    <property type="protein sequence ID" value="nRc.2.0.1.t41553-RA"/>
    <property type="gene ID" value="nRc.2.0.1.g41553"/>
</dbReference>
<evidence type="ECO:0000313" key="3">
    <source>
        <dbReference type="WBParaSite" id="nRc.2.0.1.t41553-RA"/>
    </source>
</evidence>
<keyword evidence="2" id="KW-1185">Reference proteome</keyword>
<sequence length="146" mass="16078">MGDKAIISEILEASHLTDTYRDLKAKDVIENLVKFKKDDAGSSVRYEGFRDEITGETAPPMGDGNDRKPVGRVHFGSTDDAASQKGATFTIDQAVDALGFGKFQIRLSILTGLAWITLEKTACRACESNTFYPTLPSVPTWRPMLY</sequence>
<feature type="region of interest" description="Disordered" evidence="1">
    <location>
        <begin position="51"/>
        <end position="71"/>
    </location>
</feature>
<dbReference type="AlphaFoldDB" id="A0A915KS10"/>
<evidence type="ECO:0000256" key="1">
    <source>
        <dbReference type="SAM" id="MobiDB-lite"/>
    </source>
</evidence>
<protein>
    <submittedName>
        <fullName evidence="3">Uncharacterized protein</fullName>
    </submittedName>
</protein>